<dbReference type="InterPro" id="IPR038765">
    <property type="entry name" value="Papain-like_cys_pep_sf"/>
</dbReference>
<dbReference type="AlphaFoldDB" id="A0AA41QBS6"/>
<reference evidence="8" key="1">
    <citation type="submission" date="2022-01" db="EMBL/GenBank/DDBJ databases">
        <title>Antribacter sp. nov., isolated from Guizhou of China.</title>
        <authorList>
            <person name="Chengliang C."/>
            <person name="Ya Z."/>
        </authorList>
    </citation>
    <scope>NUCLEOTIDE SEQUENCE</scope>
    <source>
        <strain evidence="8">KLBMP 9083</strain>
    </source>
</reference>
<feature type="active site" evidence="5">
    <location>
        <position position="302"/>
    </location>
</feature>
<proteinExistence type="inferred from homology"/>
<name>A0AA41QBS6_9MICO</name>
<evidence type="ECO:0000256" key="1">
    <source>
        <dbReference type="ARBA" id="ARBA00007623"/>
    </source>
</evidence>
<accession>A0AA41QBS6</accession>
<sequence>MSEFWGADVQQLRDLARVLRTGGDELTDITSAVERAVTDVAWTGFDRESFLSEWTTSHRQTMTAAATALHGLSDVIVANADAQQSTSDELGGGGASGDGPGGGGGGGWNPSGGGGEPQSGQGGNPDDNGEHTTIPPVDLDEDSFTPDNISQGQMGDCGLLANLAAVAKADPEFLQEHISYDEESNTYTVTLYEDGEPVEVEVEGSLIDAAAHEGDGTTPGWVSIYEKAAAQHRGGYEHIQGQPPEDLYEMITGESAGRYDTDAFFPWNERSVDEIRDDLADGKPVTAWTPGDLDDPDIVGGHAYMVESVDEDGNVRVMNPWGPNAGEPHYVTLTAEEFKSKFSEVAVSDKPEH</sequence>
<dbReference type="InterPro" id="IPR022684">
    <property type="entry name" value="Calpain_cysteine_protease"/>
</dbReference>
<evidence type="ECO:0000313" key="8">
    <source>
        <dbReference type="EMBL" id="MCF4119885.1"/>
    </source>
</evidence>
<evidence type="ECO:0000313" key="9">
    <source>
        <dbReference type="Proteomes" id="UP001165405"/>
    </source>
</evidence>
<dbReference type="PANTHER" id="PTHR10183">
    <property type="entry name" value="CALPAIN"/>
    <property type="match status" value="1"/>
</dbReference>
<keyword evidence="3 5" id="KW-0378">Hydrolase</keyword>
<dbReference type="InterPro" id="IPR001300">
    <property type="entry name" value="Peptidase_C2_calpain_cat"/>
</dbReference>
<dbReference type="EMBL" id="JAKGSG010000010">
    <property type="protein sequence ID" value="MCF4119885.1"/>
    <property type="molecule type" value="Genomic_DNA"/>
</dbReference>
<dbReference type="GO" id="GO:0006508">
    <property type="term" value="P:proteolysis"/>
    <property type="evidence" value="ECO:0007669"/>
    <property type="project" value="UniProtKB-KW"/>
</dbReference>
<dbReference type="Proteomes" id="UP001165405">
    <property type="component" value="Unassembled WGS sequence"/>
</dbReference>
<keyword evidence="9" id="KW-1185">Reference proteome</keyword>
<evidence type="ECO:0000256" key="2">
    <source>
        <dbReference type="ARBA" id="ARBA00022670"/>
    </source>
</evidence>
<feature type="active site" evidence="5">
    <location>
        <position position="157"/>
    </location>
</feature>
<evidence type="ECO:0000256" key="4">
    <source>
        <dbReference type="ARBA" id="ARBA00022807"/>
    </source>
</evidence>
<feature type="region of interest" description="Disordered" evidence="6">
    <location>
        <begin position="83"/>
        <end position="151"/>
    </location>
</feature>
<organism evidence="8 9">
    <name type="scientific">Antribacter soli</name>
    <dbReference type="NCBI Taxonomy" id="2910976"/>
    <lineage>
        <taxon>Bacteria</taxon>
        <taxon>Bacillati</taxon>
        <taxon>Actinomycetota</taxon>
        <taxon>Actinomycetes</taxon>
        <taxon>Micrococcales</taxon>
        <taxon>Promicromonosporaceae</taxon>
        <taxon>Antribacter</taxon>
    </lineage>
</organism>
<dbReference type="Pfam" id="PF00648">
    <property type="entry name" value="Peptidase_C2"/>
    <property type="match status" value="1"/>
</dbReference>
<dbReference type="SMART" id="SM00230">
    <property type="entry name" value="CysPc"/>
    <property type="match status" value="1"/>
</dbReference>
<keyword evidence="2 5" id="KW-0645">Protease</keyword>
<keyword evidence="4 5" id="KW-0788">Thiol protease</keyword>
<dbReference type="Gene3D" id="1.10.287.1060">
    <property type="entry name" value="ESAT-6-like"/>
    <property type="match status" value="1"/>
</dbReference>
<comment type="similarity">
    <text evidence="1">Belongs to the peptidase C2 family.</text>
</comment>
<dbReference type="PROSITE" id="PS50203">
    <property type="entry name" value="CALPAIN_CAT"/>
    <property type="match status" value="1"/>
</dbReference>
<evidence type="ECO:0000259" key="7">
    <source>
        <dbReference type="PROSITE" id="PS50203"/>
    </source>
</evidence>
<comment type="caution">
    <text evidence="8">The sequence shown here is derived from an EMBL/GenBank/DDBJ whole genome shotgun (WGS) entry which is preliminary data.</text>
</comment>
<dbReference type="GO" id="GO:0004198">
    <property type="term" value="F:calcium-dependent cysteine-type endopeptidase activity"/>
    <property type="evidence" value="ECO:0007669"/>
    <property type="project" value="InterPro"/>
</dbReference>
<protein>
    <submittedName>
        <fullName evidence="8">C2 family cysteine protease</fullName>
    </submittedName>
</protein>
<gene>
    <name evidence="8" type="ORF">L1785_02730</name>
</gene>
<feature type="domain" description="Calpain catalytic" evidence="7">
    <location>
        <begin position="145"/>
        <end position="353"/>
    </location>
</feature>
<dbReference type="RefSeq" id="WP_236087597.1">
    <property type="nucleotide sequence ID" value="NZ_JAKGSG010000010.1"/>
</dbReference>
<feature type="active site" evidence="5">
    <location>
        <position position="319"/>
    </location>
</feature>
<dbReference type="SUPFAM" id="SSF54001">
    <property type="entry name" value="Cysteine proteinases"/>
    <property type="match status" value="1"/>
</dbReference>
<dbReference type="PANTHER" id="PTHR10183:SF379">
    <property type="entry name" value="CALPAIN-5"/>
    <property type="match status" value="1"/>
</dbReference>
<evidence type="ECO:0000256" key="6">
    <source>
        <dbReference type="SAM" id="MobiDB-lite"/>
    </source>
</evidence>
<evidence type="ECO:0000256" key="5">
    <source>
        <dbReference type="PROSITE-ProRule" id="PRU00239"/>
    </source>
</evidence>
<feature type="compositionally biased region" description="Gly residues" evidence="6">
    <location>
        <begin position="90"/>
        <end position="123"/>
    </location>
</feature>
<evidence type="ECO:0000256" key="3">
    <source>
        <dbReference type="ARBA" id="ARBA00022801"/>
    </source>
</evidence>